<dbReference type="Proteomes" id="UP000254893">
    <property type="component" value="Unassembled WGS sequence"/>
</dbReference>
<dbReference type="RefSeq" id="WP_115171982.1">
    <property type="nucleotide sequence ID" value="NZ_UGYW01000002.1"/>
</dbReference>
<dbReference type="SUPFAM" id="SSF54593">
    <property type="entry name" value="Glyoxalase/Bleomycin resistance protein/Dihydroxybiphenyl dioxygenase"/>
    <property type="match status" value="1"/>
</dbReference>
<organism evidence="1 2">
    <name type="scientific">Sphingobacterium spiritivorum</name>
    <name type="common">Flavobacterium spiritivorum</name>
    <dbReference type="NCBI Taxonomy" id="258"/>
    <lineage>
        <taxon>Bacteria</taxon>
        <taxon>Pseudomonadati</taxon>
        <taxon>Bacteroidota</taxon>
        <taxon>Sphingobacteriia</taxon>
        <taxon>Sphingobacteriales</taxon>
        <taxon>Sphingobacteriaceae</taxon>
        <taxon>Sphingobacterium</taxon>
    </lineage>
</organism>
<evidence type="ECO:0000313" key="1">
    <source>
        <dbReference type="EMBL" id="SUJ30989.1"/>
    </source>
</evidence>
<dbReference type="InterPro" id="IPR029068">
    <property type="entry name" value="Glyas_Bleomycin-R_OHBP_Dase"/>
</dbReference>
<dbReference type="AlphaFoldDB" id="A0A380CWC8"/>
<sequence>MLHQSHNRFQSGVFISFAGNCKEALTYYQTCFGGELHFQMMDQHLDGFAKIPVISGSLISDSVTIYGSDLVPDEGRQTGNYLAVFLLCNNAESRKLLLEKLMPTQKKTDAKNDEAISLIEVTDRYDVRWLLAV</sequence>
<gene>
    <name evidence="1" type="ORF">NCTC11388_04924</name>
</gene>
<protein>
    <recommendedName>
        <fullName evidence="3">Glyoxalase</fullName>
    </recommendedName>
</protein>
<reference evidence="1 2" key="1">
    <citation type="submission" date="2018-06" db="EMBL/GenBank/DDBJ databases">
        <authorList>
            <consortium name="Pathogen Informatics"/>
            <person name="Doyle S."/>
        </authorList>
    </citation>
    <scope>NUCLEOTIDE SEQUENCE [LARGE SCALE GENOMIC DNA]</scope>
    <source>
        <strain evidence="1 2">NCTC11388</strain>
    </source>
</reference>
<dbReference type="EMBL" id="UGYW01000002">
    <property type="protein sequence ID" value="SUJ30989.1"/>
    <property type="molecule type" value="Genomic_DNA"/>
</dbReference>
<evidence type="ECO:0008006" key="3">
    <source>
        <dbReference type="Google" id="ProtNLM"/>
    </source>
</evidence>
<proteinExistence type="predicted"/>
<evidence type="ECO:0000313" key="2">
    <source>
        <dbReference type="Proteomes" id="UP000254893"/>
    </source>
</evidence>
<name>A0A380CWC8_SPHSI</name>
<dbReference type="Gene3D" id="3.10.180.10">
    <property type="entry name" value="2,3-Dihydroxybiphenyl 1,2-Dioxygenase, domain 1"/>
    <property type="match status" value="1"/>
</dbReference>
<accession>A0A380CWC8</accession>